<dbReference type="InterPro" id="IPR019417">
    <property type="entry name" value="DUF2415"/>
</dbReference>
<feature type="domain" description="DUF2415" evidence="2">
    <location>
        <begin position="335"/>
        <end position="374"/>
    </location>
</feature>
<dbReference type="SUPFAM" id="SSF50978">
    <property type="entry name" value="WD40 repeat-like"/>
    <property type="match status" value="1"/>
</dbReference>
<dbReference type="EMBL" id="JAZHXI010000018">
    <property type="protein sequence ID" value="KAL2061632.1"/>
    <property type="molecule type" value="Genomic_DNA"/>
</dbReference>
<reference evidence="3 4" key="1">
    <citation type="journal article" date="2024" name="Commun. Biol.">
        <title>Comparative genomic analysis of thermophilic fungi reveals convergent evolutionary adaptations and gene losses.</title>
        <authorList>
            <person name="Steindorff A.S."/>
            <person name="Aguilar-Pontes M.V."/>
            <person name="Robinson A.J."/>
            <person name="Andreopoulos B."/>
            <person name="LaButti K."/>
            <person name="Kuo A."/>
            <person name="Mondo S."/>
            <person name="Riley R."/>
            <person name="Otillar R."/>
            <person name="Haridas S."/>
            <person name="Lipzen A."/>
            <person name="Grimwood J."/>
            <person name="Schmutz J."/>
            <person name="Clum A."/>
            <person name="Reid I.D."/>
            <person name="Moisan M.C."/>
            <person name="Butler G."/>
            <person name="Nguyen T.T.M."/>
            <person name="Dewar K."/>
            <person name="Conant G."/>
            <person name="Drula E."/>
            <person name="Henrissat B."/>
            <person name="Hansel C."/>
            <person name="Singer S."/>
            <person name="Hutchinson M.I."/>
            <person name="de Vries R.P."/>
            <person name="Natvig D.O."/>
            <person name="Powell A.J."/>
            <person name="Tsang A."/>
            <person name="Grigoriev I.V."/>
        </authorList>
    </citation>
    <scope>NUCLEOTIDE SEQUENCE [LARGE SCALE GENOMIC DNA]</scope>
    <source>
        <strain evidence="3 4">CBS 494.80</strain>
    </source>
</reference>
<dbReference type="Pfam" id="PF10313">
    <property type="entry name" value="DUF2415"/>
    <property type="match status" value="1"/>
</dbReference>
<dbReference type="PANTHER" id="PTHR43991:SF9">
    <property type="entry name" value="DUF2415 DOMAIN-CONTAINING PROTEIN"/>
    <property type="match status" value="1"/>
</dbReference>
<evidence type="ECO:0000256" key="1">
    <source>
        <dbReference type="SAM" id="MobiDB-lite"/>
    </source>
</evidence>
<protein>
    <recommendedName>
        <fullName evidence="2">DUF2415 domain-containing protein</fullName>
    </recommendedName>
</protein>
<proteinExistence type="predicted"/>
<feature type="compositionally biased region" description="Basic and acidic residues" evidence="1">
    <location>
        <begin position="387"/>
        <end position="398"/>
    </location>
</feature>
<evidence type="ECO:0000313" key="4">
    <source>
        <dbReference type="Proteomes" id="UP001595075"/>
    </source>
</evidence>
<comment type="caution">
    <text evidence="3">The sequence shown here is derived from an EMBL/GenBank/DDBJ whole genome shotgun (WGS) entry which is preliminary data.</text>
</comment>
<dbReference type="Proteomes" id="UP001595075">
    <property type="component" value="Unassembled WGS sequence"/>
</dbReference>
<feature type="region of interest" description="Disordered" evidence="1">
    <location>
        <begin position="387"/>
        <end position="419"/>
    </location>
</feature>
<dbReference type="InterPro" id="IPR036322">
    <property type="entry name" value="WD40_repeat_dom_sf"/>
</dbReference>
<dbReference type="PANTHER" id="PTHR43991">
    <property type="entry name" value="WD REPEAT PROTEIN (AFU_ORTHOLOGUE AFUA_8G05640)-RELATED"/>
    <property type="match status" value="1"/>
</dbReference>
<organism evidence="3 4">
    <name type="scientific">Oculimacula yallundae</name>
    <dbReference type="NCBI Taxonomy" id="86028"/>
    <lineage>
        <taxon>Eukaryota</taxon>
        <taxon>Fungi</taxon>
        <taxon>Dikarya</taxon>
        <taxon>Ascomycota</taxon>
        <taxon>Pezizomycotina</taxon>
        <taxon>Leotiomycetes</taxon>
        <taxon>Helotiales</taxon>
        <taxon>Ploettnerulaceae</taxon>
        <taxon>Oculimacula</taxon>
    </lineage>
</organism>
<sequence length="744" mass="83010">MAAMAAVKEESLYHATEALILPTSRKYYRVTIDTSHWQLRSLISSPQQGLIYFPNGTDIVCVNTKTRERELIAELTFLPRCLVASKDWLCCGGDNGKYTAISLKDRSRSAASSLLDNDGILHSRPEDNPNVPFSYTTHVARLFTSYQRRQVRESTTHNEKIGPEIVNCITLWSPSVGLSERAYKVPVAVVSNNDCTITILNVATSETLQKLKLPDFVNRTVISPDGELLVSVCDDPFLYIHKRLPKSEEKKDQHTNKDSKTYEWVLEGRIQLKSQRQADRSQMRGSFALSFSASGKYLAVATQYGIISVFDAECLTAANSLVVTFTSSRPGRQEGAIRAMEFNPGPFDLLAWTEASGRVGVADVRNLFNSRQLILVNSSQQDAERITLSDINLTDRPDPTPSLLRNPRTESPPSSTPYTDYEIRQERRRLALELMNRDVEPLTTAELNVLEASRVARQQRDAANAINEVFAEASATSRRGPWAEGRRPITASPNPPVSRLVSNSGLPTSLRDVVDRDRRAASFRTAVITRMNNTNRESLRRSQILQTDPRRHALIQPDAENSIERDPISFTAPIDADPLLIIAPADDTPSAPDLDRLTLGTARPEPEPFVGTGTVRDYYRPPFPARNRLAARQVPADIPVSRSARVPVEIGFDDGEETVGVNPREFAHRLRQPWRPTDEGTAFGIGNLSRDENGSLDNVLRASETMGCCWSPNGRILYAATLEGIHEYHVNITGRRMFPSIVFR</sequence>
<feature type="compositionally biased region" description="Polar residues" evidence="1">
    <location>
        <begin position="409"/>
        <end position="418"/>
    </location>
</feature>
<name>A0ABR4BVI6_9HELO</name>
<dbReference type="Gene3D" id="2.130.10.10">
    <property type="entry name" value="YVTN repeat-like/Quinoprotein amine dehydrogenase"/>
    <property type="match status" value="2"/>
</dbReference>
<dbReference type="InterPro" id="IPR015943">
    <property type="entry name" value="WD40/YVTN_repeat-like_dom_sf"/>
</dbReference>
<keyword evidence="4" id="KW-1185">Reference proteome</keyword>
<feature type="region of interest" description="Disordered" evidence="1">
    <location>
        <begin position="477"/>
        <end position="508"/>
    </location>
</feature>
<gene>
    <name evidence="3" type="ORF">VTL71DRAFT_7009</name>
</gene>
<accession>A0ABR4BVI6</accession>
<evidence type="ECO:0000313" key="3">
    <source>
        <dbReference type="EMBL" id="KAL2061632.1"/>
    </source>
</evidence>
<evidence type="ECO:0000259" key="2">
    <source>
        <dbReference type="Pfam" id="PF10313"/>
    </source>
</evidence>